<evidence type="ECO:0000313" key="3">
    <source>
        <dbReference type="Proteomes" id="UP000807469"/>
    </source>
</evidence>
<organism evidence="2 3">
    <name type="scientific">Pholiota conissans</name>
    <dbReference type="NCBI Taxonomy" id="109636"/>
    <lineage>
        <taxon>Eukaryota</taxon>
        <taxon>Fungi</taxon>
        <taxon>Dikarya</taxon>
        <taxon>Basidiomycota</taxon>
        <taxon>Agaricomycotina</taxon>
        <taxon>Agaricomycetes</taxon>
        <taxon>Agaricomycetidae</taxon>
        <taxon>Agaricales</taxon>
        <taxon>Agaricineae</taxon>
        <taxon>Strophariaceae</taxon>
        <taxon>Pholiota</taxon>
    </lineage>
</organism>
<dbReference type="OrthoDB" id="674604at2759"/>
<dbReference type="Proteomes" id="UP000807469">
    <property type="component" value="Unassembled WGS sequence"/>
</dbReference>
<dbReference type="InterPro" id="IPR010730">
    <property type="entry name" value="HET"/>
</dbReference>
<accession>A0A9P5YLU7</accession>
<feature type="domain" description="Heterokaryon incompatibility" evidence="1">
    <location>
        <begin position="19"/>
        <end position="65"/>
    </location>
</feature>
<dbReference type="EMBL" id="MU155718">
    <property type="protein sequence ID" value="KAF9471283.1"/>
    <property type="molecule type" value="Genomic_DNA"/>
</dbReference>
<protein>
    <recommendedName>
        <fullName evidence="1">Heterokaryon incompatibility domain-containing protein</fullName>
    </recommendedName>
</protein>
<comment type="caution">
    <text evidence="2">The sequence shown here is derived from an EMBL/GenBank/DDBJ whole genome shotgun (WGS) entry which is preliminary data.</text>
</comment>
<proteinExistence type="predicted"/>
<dbReference type="Pfam" id="PF06985">
    <property type="entry name" value="HET"/>
    <property type="match status" value="1"/>
</dbReference>
<name>A0A9P5YLU7_9AGAR</name>
<feature type="non-terminal residue" evidence="2">
    <location>
        <position position="1"/>
    </location>
</feature>
<dbReference type="PANTHER" id="PTHR10622:SF10">
    <property type="entry name" value="HET DOMAIN-CONTAINING PROTEIN"/>
    <property type="match status" value="1"/>
</dbReference>
<dbReference type="AlphaFoldDB" id="A0A9P5YLU7"/>
<reference evidence="2" key="1">
    <citation type="submission" date="2020-11" db="EMBL/GenBank/DDBJ databases">
        <authorList>
            <consortium name="DOE Joint Genome Institute"/>
            <person name="Ahrendt S."/>
            <person name="Riley R."/>
            <person name="Andreopoulos W."/>
            <person name="Labutti K."/>
            <person name="Pangilinan J."/>
            <person name="Ruiz-Duenas F.J."/>
            <person name="Barrasa J.M."/>
            <person name="Sanchez-Garcia M."/>
            <person name="Camarero S."/>
            <person name="Miyauchi S."/>
            <person name="Serrano A."/>
            <person name="Linde D."/>
            <person name="Babiker R."/>
            <person name="Drula E."/>
            <person name="Ayuso-Fernandez I."/>
            <person name="Pacheco R."/>
            <person name="Padilla G."/>
            <person name="Ferreira P."/>
            <person name="Barriuso J."/>
            <person name="Kellner H."/>
            <person name="Castanera R."/>
            <person name="Alfaro M."/>
            <person name="Ramirez L."/>
            <person name="Pisabarro A.G."/>
            <person name="Kuo A."/>
            <person name="Tritt A."/>
            <person name="Lipzen A."/>
            <person name="He G."/>
            <person name="Yan M."/>
            <person name="Ng V."/>
            <person name="Cullen D."/>
            <person name="Martin F."/>
            <person name="Rosso M.-N."/>
            <person name="Henrissat B."/>
            <person name="Hibbett D."/>
            <person name="Martinez A.T."/>
            <person name="Grigoriev I.V."/>
        </authorList>
    </citation>
    <scope>NUCLEOTIDE SEQUENCE</scope>
    <source>
        <strain evidence="2">CIRM-BRFM 674</strain>
    </source>
</reference>
<evidence type="ECO:0000259" key="1">
    <source>
        <dbReference type="Pfam" id="PF06985"/>
    </source>
</evidence>
<keyword evidence="3" id="KW-1185">Reference proteome</keyword>
<dbReference type="PANTHER" id="PTHR10622">
    <property type="entry name" value="HET DOMAIN-CONTAINING PROTEIN"/>
    <property type="match status" value="1"/>
</dbReference>
<sequence length="201" mass="22636">QHPGYAKLVNFCRVALEDHQLALGWMDTVCINKSSSSELDESIRSMYKWYEMAGVCITYLAETDSLSDMPNDAWFTRGWTLQELIAPKHVKFYMRTWNRLIGSHSSDKKDDTIHRIIESATTIAANELQYPDVVSISRKMQWAASRQVTRAEDGAYSLMGLLGVSMSIAYGEGAEHAFIRLLKGILSTSNTDVLDVFNWGG</sequence>
<gene>
    <name evidence="2" type="ORF">BDN70DRAFT_764398</name>
</gene>
<evidence type="ECO:0000313" key="2">
    <source>
        <dbReference type="EMBL" id="KAF9471283.1"/>
    </source>
</evidence>
<feature type="non-terminal residue" evidence="2">
    <location>
        <position position="201"/>
    </location>
</feature>